<dbReference type="InterPro" id="IPR000150">
    <property type="entry name" value="Cof"/>
</dbReference>
<organism evidence="1 2">
    <name type="scientific">Holdemania filiformis</name>
    <dbReference type="NCBI Taxonomy" id="61171"/>
    <lineage>
        <taxon>Bacteria</taxon>
        <taxon>Bacillati</taxon>
        <taxon>Bacillota</taxon>
        <taxon>Erysipelotrichia</taxon>
        <taxon>Erysipelotrichales</taxon>
        <taxon>Erysipelotrichaceae</taxon>
        <taxon>Holdemania</taxon>
    </lineage>
</organism>
<dbReference type="GO" id="GO:0000287">
    <property type="term" value="F:magnesium ion binding"/>
    <property type="evidence" value="ECO:0007669"/>
    <property type="project" value="TreeGrafter"/>
</dbReference>
<dbReference type="Proteomes" id="UP000284178">
    <property type="component" value="Unassembled WGS sequence"/>
</dbReference>
<dbReference type="EMBL" id="QRUP01000015">
    <property type="protein sequence ID" value="RGR72424.1"/>
    <property type="molecule type" value="Genomic_DNA"/>
</dbReference>
<reference evidence="1 2" key="1">
    <citation type="submission" date="2018-08" db="EMBL/GenBank/DDBJ databases">
        <title>A genome reference for cultivated species of the human gut microbiota.</title>
        <authorList>
            <person name="Zou Y."/>
            <person name="Xue W."/>
            <person name="Luo G."/>
        </authorList>
    </citation>
    <scope>NUCLEOTIDE SEQUENCE [LARGE SCALE GENOMIC DNA]</scope>
    <source>
        <strain evidence="1 2">AF24-29</strain>
    </source>
</reference>
<dbReference type="Pfam" id="PF08282">
    <property type="entry name" value="Hydrolase_3"/>
    <property type="match status" value="1"/>
</dbReference>
<dbReference type="PROSITE" id="PS01228">
    <property type="entry name" value="COF_1"/>
    <property type="match status" value="1"/>
</dbReference>
<gene>
    <name evidence="1" type="ORF">DWY25_12005</name>
</gene>
<name>A0A412FWF9_9FIRM</name>
<dbReference type="PANTHER" id="PTHR10000">
    <property type="entry name" value="PHOSPHOSERINE PHOSPHATASE"/>
    <property type="match status" value="1"/>
</dbReference>
<evidence type="ECO:0000313" key="2">
    <source>
        <dbReference type="Proteomes" id="UP000284178"/>
    </source>
</evidence>
<evidence type="ECO:0000313" key="1">
    <source>
        <dbReference type="EMBL" id="RGR72424.1"/>
    </source>
</evidence>
<dbReference type="InterPro" id="IPR036412">
    <property type="entry name" value="HAD-like_sf"/>
</dbReference>
<dbReference type="PANTHER" id="PTHR10000:SF8">
    <property type="entry name" value="HAD SUPERFAMILY HYDROLASE-LIKE, TYPE 3"/>
    <property type="match status" value="1"/>
</dbReference>
<dbReference type="SFLD" id="SFLDS00003">
    <property type="entry name" value="Haloacid_Dehalogenase"/>
    <property type="match status" value="1"/>
</dbReference>
<dbReference type="GO" id="GO:0016791">
    <property type="term" value="F:phosphatase activity"/>
    <property type="evidence" value="ECO:0007669"/>
    <property type="project" value="TreeGrafter"/>
</dbReference>
<comment type="caution">
    <text evidence="1">The sequence shown here is derived from an EMBL/GenBank/DDBJ whole genome shotgun (WGS) entry which is preliminary data.</text>
</comment>
<accession>A0A412FWF9</accession>
<dbReference type="SUPFAM" id="SSF56784">
    <property type="entry name" value="HAD-like"/>
    <property type="match status" value="1"/>
</dbReference>
<dbReference type="SFLD" id="SFLDG01140">
    <property type="entry name" value="C2.B:_Phosphomannomutase_and_P"/>
    <property type="match status" value="1"/>
</dbReference>
<protein>
    <submittedName>
        <fullName evidence="1">HAD family phosphatase</fullName>
    </submittedName>
</protein>
<dbReference type="GO" id="GO:0005829">
    <property type="term" value="C:cytosol"/>
    <property type="evidence" value="ECO:0007669"/>
    <property type="project" value="TreeGrafter"/>
</dbReference>
<proteinExistence type="predicted"/>
<dbReference type="AlphaFoldDB" id="A0A412FWF9"/>
<dbReference type="Gene3D" id="3.40.50.1000">
    <property type="entry name" value="HAD superfamily/HAD-like"/>
    <property type="match status" value="1"/>
</dbReference>
<dbReference type="Gene3D" id="3.30.1240.10">
    <property type="match status" value="1"/>
</dbReference>
<dbReference type="NCBIfam" id="TIGR00099">
    <property type="entry name" value="Cof-subfamily"/>
    <property type="match status" value="1"/>
</dbReference>
<sequence>MMKTVKSERNRKMAIKAIMCDVDGTLLNSQGVVSPYTIEQIKKIKAQGVLFGLATGRDVHSVKNQLERWGIGGLVDAIVGTGGAEIADFQLNVEKSSFPLDGNVIRQVIRHYEDLDVNFAIPWQGELYAPKDDRLIQRLSRVDHIPYHVVDYEEFLNQPRPKVMIVCDPETMERVVARSHTFTVPKTKSAGLITASVLFEYMDPRVSKTQGLKEIMALHGFTMDELCTFGDADNDYDMTMNAGMGVVMANGSEKTKSAADAITDDNDHDGVGKFIAEHLLTSKEI</sequence>
<dbReference type="InterPro" id="IPR023214">
    <property type="entry name" value="HAD_sf"/>
</dbReference>
<keyword evidence="2" id="KW-1185">Reference proteome</keyword>